<dbReference type="SUPFAM" id="SSF57667">
    <property type="entry name" value="beta-beta-alpha zinc fingers"/>
    <property type="match status" value="2"/>
</dbReference>
<evidence type="ECO:0000256" key="7">
    <source>
        <dbReference type="ARBA" id="ARBA00023015"/>
    </source>
</evidence>
<evidence type="ECO:0000259" key="13">
    <source>
        <dbReference type="PROSITE" id="PS50157"/>
    </source>
</evidence>
<evidence type="ECO:0000256" key="12">
    <source>
        <dbReference type="SAM" id="MobiDB-lite"/>
    </source>
</evidence>
<evidence type="ECO:0000256" key="8">
    <source>
        <dbReference type="ARBA" id="ARBA00023125"/>
    </source>
</evidence>
<feature type="compositionally biased region" description="Basic and acidic residues" evidence="12">
    <location>
        <begin position="470"/>
        <end position="483"/>
    </location>
</feature>
<keyword evidence="3" id="KW-0479">Metal-binding</keyword>
<comment type="subcellular location">
    <subcellularLocation>
        <location evidence="1">Nucleus</location>
    </subcellularLocation>
</comment>
<organism evidence="14 15">
    <name type="scientific">Callorhinchus milii</name>
    <name type="common">Ghost shark</name>
    <dbReference type="NCBI Taxonomy" id="7868"/>
    <lineage>
        <taxon>Eukaryota</taxon>
        <taxon>Metazoa</taxon>
        <taxon>Chordata</taxon>
        <taxon>Craniata</taxon>
        <taxon>Vertebrata</taxon>
        <taxon>Chondrichthyes</taxon>
        <taxon>Holocephali</taxon>
        <taxon>Chimaeriformes</taxon>
        <taxon>Callorhinchidae</taxon>
        <taxon>Callorhinchus</taxon>
    </lineage>
</organism>
<keyword evidence="5 11" id="KW-0863">Zinc-finger</keyword>
<feature type="region of interest" description="Disordered" evidence="12">
    <location>
        <begin position="217"/>
        <end position="237"/>
    </location>
</feature>
<evidence type="ECO:0000256" key="11">
    <source>
        <dbReference type="PROSITE-ProRule" id="PRU00042"/>
    </source>
</evidence>
<sequence length="749" mass="82903">MGERNWKPQTGEQRRGEMLDLPKFPAQSLVTMDRSSGALRKRHQHNSQPEGESEESKCQAQSQTAAPVTDKYCQTEHHHHGCCEPAYTQEPGDPPLLQQQLPTSKSGIQQIIECFRSGTMQLKHILLREVDTIFECKLCRSLFRGLPNLITHKEFYCFPSLKMDQNIAEAKDRPGQSLRELLDAIAPPRVDQEYTVKLEPILSNRNAVFQRVTRAQETELAATEPPGPGPGPEVPAGEQEATVVVEMEDEAGDEAPRLQEEVESEEAGPEQVAAVTAQHLLCCLCGKAFPSRRGVRRHVRKVHGKRMEELKGYNEERAAGEEARTEEEGGGGGQLASCLILTPGRSCPVCHKLFATKANVRRHFDEVHRGLRRDSITPDIATKPGQPLQLKLQAPGLQYSLATCRCLLCKRKYSSQLALRRHLIIVHKISPTPQPELKAKLEPGLTQVADTPTPSKLEPEACAAQSEPVASERKSGSKVKQESPKAAAVEATGPKARKPKGSAGLELKEEPGAGVRAKARKQKPGPELGVKARRLKLEPGSEVGSKARKQKAAEGREEAGGGGWRARRPKLSLGFDFKQLYCKLCKRRFTSRQNLTKHIALHTDGTGLYVKFFRCPLCPYETRRKRDVFRHVAVVHSKSPRYLARMSAALEARAVHRPIESVLERTGRRPRSPHNLKTPVTGTTEVRLTDTFSLHKCGKCGKAFARKSSLDQHSRAHAKGSAEATANNNTATSKVTRSRSQALLIDLSR</sequence>
<evidence type="ECO:0000256" key="5">
    <source>
        <dbReference type="ARBA" id="ARBA00022771"/>
    </source>
</evidence>
<evidence type="ECO:0000256" key="3">
    <source>
        <dbReference type="ARBA" id="ARBA00022723"/>
    </source>
</evidence>
<feature type="region of interest" description="Disordered" evidence="12">
    <location>
        <begin position="708"/>
        <end position="749"/>
    </location>
</feature>
<keyword evidence="7" id="KW-0805">Transcription regulation</keyword>
<feature type="region of interest" description="Disordered" evidence="12">
    <location>
        <begin position="1"/>
        <end position="61"/>
    </location>
</feature>
<dbReference type="Pfam" id="PF00096">
    <property type="entry name" value="zf-C2H2"/>
    <property type="match status" value="2"/>
</dbReference>
<name>A0A4W3JYM5_CALMI</name>
<feature type="domain" description="C2H2-type" evidence="13">
    <location>
        <begin position="580"/>
        <end position="607"/>
    </location>
</feature>
<dbReference type="AlphaFoldDB" id="A0A4W3JYM5"/>
<proteinExistence type="inferred from homology"/>
<dbReference type="OMA" id="SSCICHE"/>
<evidence type="ECO:0000256" key="2">
    <source>
        <dbReference type="ARBA" id="ARBA00006991"/>
    </source>
</evidence>
<dbReference type="InterPro" id="IPR036236">
    <property type="entry name" value="Znf_C2H2_sf"/>
</dbReference>
<dbReference type="SMART" id="SM00355">
    <property type="entry name" value="ZnF_C2H2"/>
    <property type="match status" value="7"/>
</dbReference>
<dbReference type="OrthoDB" id="10066279at2759"/>
<dbReference type="Proteomes" id="UP000314986">
    <property type="component" value="Unassembled WGS sequence"/>
</dbReference>
<feature type="region of interest" description="Disordered" evidence="12">
    <location>
        <begin position="447"/>
        <end position="565"/>
    </location>
</feature>
<keyword evidence="9" id="KW-0804">Transcription</keyword>
<dbReference type="PANTHER" id="PTHR21020">
    <property type="entry name" value="ZINC FINGER PROTEIN 800"/>
    <property type="match status" value="1"/>
</dbReference>
<dbReference type="GO" id="GO:0003677">
    <property type="term" value="F:DNA binding"/>
    <property type="evidence" value="ECO:0007669"/>
    <property type="project" value="UniProtKB-KW"/>
</dbReference>
<dbReference type="FunFam" id="3.30.160.60:FF:000045">
    <property type="entry name" value="ZFP69 zinc finger protein B"/>
    <property type="match status" value="1"/>
</dbReference>
<evidence type="ECO:0000256" key="9">
    <source>
        <dbReference type="ARBA" id="ARBA00023163"/>
    </source>
</evidence>
<dbReference type="PROSITE" id="PS00028">
    <property type="entry name" value="ZINC_FINGER_C2H2_1"/>
    <property type="match status" value="5"/>
</dbReference>
<feature type="compositionally biased region" description="Basic and acidic residues" evidence="12">
    <location>
        <begin position="1"/>
        <end position="20"/>
    </location>
</feature>
<reference evidence="15" key="2">
    <citation type="journal article" date="2007" name="PLoS Biol.">
        <title>Survey sequencing and comparative analysis of the elephant shark (Callorhinchus milii) genome.</title>
        <authorList>
            <person name="Venkatesh B."/>
            <person name="Kirkness E.F."/>
            <person name="Loh Y.H."/>
            <person name="Halpern A.L."/>
            <person name="Lee A.P."/>
            <person name="Johnson J."/>
            <person name="Dandona N."/>
            <person name="Viswanathan L.D."/>
            <person name="Tay A."/>
            <person name="Venter J.C."/>
            <person name="Strausberg R.L."/>
            <person name="Brenner S."/>
        </authorList>
    </citation>
    <scope>NUCLEOTIDE SEQUENCE [LARGE SCALE GENOMIC DNA]</scope>
</reference>
<reference evidence="15" key="3">
    <citation type="journal article" date="2014" name="Nature">
        <title>Elephant shark genome provides unique insights into gnathostome evolution.</title>
        <authorList>
            <consortium name="International Elephant Shark Genome Sequencing Consortium"/>
            <person name="Venkatesh B."/>
            <person name="Lee A.P."/>
            <person name="Ravi V."/>
            <person name="Maurya A.K."/>
            <person name="Lian M.M."/>
            <person name="Swann J.B."/>
            <person name="Ohta Y."/>
            <person name="Flajnik M.F."/>
            <person name="Sutoh Y."/>
            <person name="Kasahara M."/>
            <person name="Hoon S."/>
            <person name="Gangu V."/>
            <person name="Roy S.W."/>
            <person name="Irimia M."/>
            <person name="Korzh V."/>
            <person name="Kondrychyn I."/>
            <person name="Lim Z.W."/>
            <person name="Tay B.H."/>
            <person name="Tohari S."/>
            <person name="Kong K.W."/>
            <person name="Ho S."/>
            <person name="Lorente-Galdos B."/>
            <person name="Quilez J."/>
            <person name="Marques-Bonet T."/>
            <person name="Raney B.J."/>
            <person name="Ingham P.W."/>
            <person name="Tay A."/>
            <person name="Hillier L.W."/>
            <person name="Minx P."/>
            <person name="Boehm T."/>
            <person name="Wilson R.K."/>
            <person name="Brenner S."/>
            <person name="Warren W.C."/>
        </authorList>
    </citation>
    <scope>NUCLEOTIDE SEQUENCE [LARGE SCALE GENOMIC DNA]</scope>
</reference>
<dbReference type="CTD" id="568719"/>
<keyword evidence="15" id="KW-1185">Reference proteome</keyword>
<feature type="domain" description="C2H2-type" evidence="13">
    <location>
        <begin position="280"/>
        <end position="308"/>
    </location>
</feature>
<dbReference type="InterPro" id="IPR041697">
    <property type="entry name" value="Znf-C2H2_11"/>
</dbReference>
<dbReference type="PANTHER" id="PTHR21020:SF0">
    <property type="entry name" value="ZINC FINGER PROTEIN 800"/>
    <property type="match status" value="1"/>
</dbReference>
<keyword evidence="4" id="KW-0677">Repeat</keyword>
<evidence type="ECO:0000256" key="6">
    <source>
        <dbReference type="ARBA" id="ARBA00022833"/>
    </source>
</evidence>
<gene>
    <name evidence="14" type="primary">znf800a</name>
</gene>
<comment type="similarity">
    <text evidence="2">Belongs to the krueppel C2H2-type zinc-finger protein family.</text>
</comment>
<keyword evidence="8" id="KW-0238">DNA-binding</keyword>
<evidence type="ECO:0000256" key="4">
    <source>
        <dbReference type="ARBA" id="ARBA00022737"/>
    </source>
</evidence>
<protein>
    <submittedName>
        <fullName evidence="14">Zinc finger protein 800</fullName>
    </submittedName>
</protein>
<dbReference type="InterPro" id="IPR013087">
    <property type="entry name" value="Znf_C2H2_type"/>
</dbReference>
<reference evidence="15" key="1">
    <citation type="journal article" date="2006" name="Science">
        <title>Ancient noncoding elements conserved in the human genome.</title>
        <authorList>
            <person name="Venkatesh B."/>
            <person name="Kirkness E.F."/>
            <person name="Loh Y.H."/>
            <person name="Halpern A.L."/>
            <person name="Lee A.P."/>
            <person name="Johnson J."/>
            <person name="Dandona N."/>
            <person name="Viswanathan L.D."/>
            <person name="Tay A."/>
            <person name="Venter J.C."/>
            <person name="Strausberg R.L."/>
            <person name="Brenner S."/>
        </authorList>
    </citation>
    <scope>NUCLEOTIDE SEQUENCE [LARGE SCALE GENOMIC DNA]</scope>
</reference>
<evidence type="ECO:0000313" key="14">
    <source>
        <dbReference type="Ensembl" id="ENSCMIP00000048639.1"/>
    </source>
</evidence>
<dbReference type="GeneTree" id="ENSGT00390000008140"/>
<evidence type="ECO:0000256" key="10">
    <source>
        <dbReference type="ARBA" id="ARBA00023242"/>
    </source>
</evidence>
<dbReference type="Pfam" id="PF13894">
    <property type="entry name" value="zf-C2H2_4"/>
    <property type="match status" value="1"/>
</dbReference>
<accession>A0A4W3JYM5</accession>
<dbReference type="Ensembl" id="ENSCMIT00000049315.1">
    <property type="protein sequence ID" value="ENSCMIP00000048639.1"/>
    <property type="gene ID" value="ENSCMIG00000019882.1"/>
</dbReference>
<evidence type="ECO:0000313" key="15">
    <source>
        <dbReference type="Proteomes" id="UP000314986"/>
    </source>
</evidence>
<feature type="domain" description="C2H2-type" evidence="13">
    <location>
        <begin position="695"/>
        <end position="722"/>
    </location>
</feature>
<feature type="domain" description="C2H2-type" evidence="13">
    <location>
        <begin position="345"/>
        <end position="373"/>
    </location>
</feature>
<keyword evidence="10" id="KW-0539">Nucleus</keyword>
<dbReference type="Pfam" id="PF16622">
    <property type="entry name" value="zf-C2H2_11"/>
    <property type="match status" value="1"/>
</dbReference>
<keyword evidence="6" id="KW-0862">Zinc</keyword>
<dbReference type="InterPro" id="IPR039149">
    <property type="entry name" value="ZNF800"/>
</dbReference>
<dbReference type="InParanoid" id="A0A4W3JYM5"/>
<dbReference type="Gene3D" id="3.30.160.60">
    <property type="entry name" value="Classic Zinc Finger"/>
    <property type="match status" value="3"/>
</dbReference>
<dbReference type="KEGG" id="cmk:103181846"/>
<dbReference type="GeneID" id="103181846"/>
<dbReference type="GO" id="GO:0008270">
    <property type="term" value="F:zinc ion binding"/>
    <property type="evidence" value="ECO:0007669"/>
    <property type="project" value="UniProtKB-KW"/>
</dbReference>
<reference evidence="14" key="5">
    <citation type="submission" date="2025-09" db="UniProtKB">
        <authorList>
            <consortium name="Ensembl"/>
        </authorList>
    </citation>
    <scope>IDENTIFICATION</scope>
</reference>
<dbReference type="PROSITE" id="PS50157">
    <property type="entry name" value="ZINC_FINGER_C2H2_2"/>
    <property type="match status" value="4"/>
</dbReference>
<evidence type="ECO:0000256" key="1">
    <source>
        <dbReference type="ARBA" id="ARBA00004123"/>
    </source>
</evidence>
<dbReference type="GO" id="GO:0005634">
    <property type="term" value="C:nucleus"/>
    <property type="evidence" value="ECO:0007669"/>
    <property type="project" value="UniProtKB-SubCell"/>
</dbReference>
<reference evidence="14" key="4">
    <citation type="submission" date="2025-08" db="UniProtKB">
        <authorList>
            <consortium name="Ensembl"/>
        </authorList>
    </citation>
    <scope>IDENTIFICATION</scope>
</reference>